<dbReference type="CDD" id="cd07067">
    <property type="entry name" value="HP_PGM_like"/>
    <property type="match status" value="1"/>
</dbReference>
<feature type="region of interest" description="Disordered" evidence="1">
    <location>
        <begin position="285"/>
        <end position="318"/>
    </location>
</feature>
<keyword evidence="3" id="KW-1185">Reference proteome</keyword>
<gene>
    <name evidence="2" type="ORF">CmeUKMEL1_05205</name>
</gene>
<dbReference type="GO" id="GO:0016791">
    <property type="term" value="F:phosphatase activity"/>
    <property type="evidence" value="ECO:0007669"/>
    <property type="project" value="TreeGrafter"/>
</dbReference>
<organism evidence="2 3">
    <name type="scientific">Cryptosporidium meleagridis</name>
    <dbReference type="NCBI Taxonomy" id="93969"/>
    <lineage>
        <taxon>Eukaryota</taxon>
        <taxon>Sar</taxon>
        <taxon>Alveolata</taxon>
        <taxon>Apicomplexa</taxon>
        <taxon>Conoidasida</taxon>
        <taxon>Coccidia</taxon>
        <taxon>Eucoccidiorida</taxon>
        <taxon>Eimeriorina</taxon>
        <taxon>Cryptosporidiidae</taxon>
        <taxon>Cryptosporidium</taxon>
    </lineage>
</organism>
<dbReference type="SMART" id="SM00855">
    <property type="entry name" value="PGAM"/>
    <property type="match status" value="1"/>
</dbReference>
<dbReference type="SUPFAM" id="SSF53254">
    <property type="entry name" value="Phosphoglycerate mutase-like"/>
    <property type="match status" value="1"/>
</dbReference>
<accession>A0A2P4YZ14</accession>
<dbReference type="PANTHER" id="PTHR48100">
    <property type="entry name" value="BROAD-SPECIFICITY PHOSPHATASE YOR283W-RELATED"/>
    <property type="match status" value="1"/>
</dbReference>
<dbReference type="PANTHER" id="PTHR48100:SF44">
    <property type="entry name" value="PHOSPHATASE C1620.13-RELATED"/>
    <property type="match status" value="1"/>
</dbReference>
<evidence type="ECO:0000256" key="1">
    <source>
        <dbReference type="SAM" id="MobiDB-lite"/>
    </source>
</evidence>
<dbReference type="Proteomes" id="UP000236928">
    <property type="component" value="Unassembled WGS sequence"/>
</dbReference>
<dbReference type="VEuPathDB" id="CryptoDB:CmeUKMEL1_05205"/>
<evidence type="ECO:0000313" key="2">
    <source>
        <dbReference type="EMBL" id="POM83000.1"/>
    </source>
</evidence>
<name>A0A2P4YZ14_9CRYT</name>
<dbReference type="GO" id="GO:0005829">
    <property type="term" value="C:cytosol"/>
    <property type="evidence" value="ECO:0007669"/>
    <property type="project" value="TreeGrafter"/>
</dbReference>
<comment type="caution">
    <text evidence="2">The sequence shown here is derived from an EMBL/GenBank/DDBJ whole genome shotgun (WGS) entry which is preliminary data.</text>
</comment>
<proteinExistence type="predicted"/>
<protein>
    <submittedName>
        <fullName evidence="2">Histidine phosphatase superfamily (Branch 1) family protein</fullName>
    </submittedName>
</protein>
<dbReference type="InterPro" id="IPR013078">
    <property type="entry name" value="His_Pase_superF_clade-1"/>
</dbReference>
<dbReference type="InterPro" id="IPR050275">
    <property type="entry name" value="PGM_Phosphatase"/>
</dbReference>
<dbReference type="InterPro" id="IPR029033">
    <property type="entry name" value="His_PPase_superfam"/>
</dbReference>
<dbReference type="EMBL" id="JIBK01000009">
    <property type="protein sequence ID" value="POM83000.1"/>
    <property type="molecule type" value="Genomic_DNA"/>
</dbReference>
<dbReference type="Pfam" id="PF00300">
    <property type="entry name" value="His_Phos_1"/>
    <property type="match status" value="1"/>
</dbReference>
<reference evidence="2 3" key="1">
    <citation type="submission" date="2014-04" db="EMBL/GenBank/DDBJ databases">
        <title>Comparative Genomics of Cryptosporidium Species.</title>
        <authorList>
            <person name="Silva J.C."/>
            <person name="Su Q."/>
            <person name="Chalmers R."/>
            <person name="Chibucos M.C."/>
            <person name="Elwin K."/>
            <person name="Godinez A."/>
            <person name="Guo F."/>
            <person name="Huynh K."/>
            <person name="Orvis J."/>
            <person name="Ott S."/>
            <person name="Sadzewicz L."/>
            <person name="Sengamalay N."/>
            <person name="Shetty A."/>
            <person name="Sun M."/>
            <person name="Tallon L."/>
            <person name="Xiao L."/>
            <person name="Zhang H."/>
            <person name="Fraser C.M."/>
            <person name="Zhu G."/>
            <person name="Kissinger J."/>
            <person name="Widmer G."/>
        </authorList>
    </citation>
    <scope>NUCLEOTIDE SEQUENCE [LARGE SCALE GENOMIC DNA]</scope>
    <source>
        <strain evidence="2 3">UKMEL1</strain>
    </source>
</reference>
<sequence length="318" mass="36766">MWFFIRHAESANNATNNNDSTDLGEKYNDERVPDPRLTELGRIQAEKTGLYLASESVKVWKQEREDQKSMNLANPTFKAIYCSPMQRSLETANEIQKILSIPVFVNPDLCEVGGVFKGRRHVYSPRESKEVCSGKKRSEIMEEFPNFQLDDRITEKGWWGKPQETFKEASERAQKVAELLWEISYEDLQKKGTEYQGNTNILISHGLFQDMIMKRLFMHRSPLPALEESAIFPCENCAISQIALYEHNIRQYEDTSHKDHSQSNLRRVCICIKWNSSHHLEDNERTTTRIYPNSRRNQQNTKSSSSSSGSGSNTNHHT</sequence>
<dbReference type="OrthoDB" id="496981at2759"/>
<feature type="compositionally biased region" description="Low complexity" evidence="1">
    <location>
        <begin position="293"/>
        <end position="318"/>
    </location>
</feature>
<dbReference type="AlphaFoldDB" id="A0A2P4YZ14"/>
<dbReference type="Gene3D" id="3.40.50.1240">
    <property type="entry name" value="Phosphoglycerate mutase-like"/>
    <property type="match status" value="1"/>
</dbReference>
<evidence type="ECO:0000313" key="3">
    <source>
        <dbReference type="Proteomes" id="UP000236928"/>
    </source>
</evidence>